<feature type="chain" id="PRO_5013351554" description="Lipoprotein" evidence="2">
    <location>
        <begin position="31"/>
        <end position="226"/>
    </location>
</feature>
<dbReference type="PROSITE" id="PS51257">
    <property type="entry name" value="PROKAR_LIPOPROTEIN"/>
    <property type="match status" value="1"/>
</dbReference>
<feature type="region of interest" description="Disordered" evidence="1">
    <location>
        <begin position="204"/>
        <end position="226"/>
    </location>
</feature>
<feature type="compositionally biased region" description="Basic and acidic residues" evidence="1">
    <location>
        <begin position="204"/>
        <end position="213"/>
    </location>
</feature>
<keyword evidence="2" id="KW-0732">Signal</keyword>
<evidence type="ECO:0008006" key="5">
    <source>
        <dbReference type="Google" id="ProtNLM"/>
    </source>
</evidence>
<dbReference type="Proteomes" id="UP000216454">
    <property type="component" value="Unassembled WGS sequence"/>
</dbReference>
<proteinExistence type="predicted"/>
<evidence type="ECO:0000256" key="2">
    <source>
        <dbReference type="SAM" id="SignalP"/>
    </source>
</evidence>
<sequence>MRRGAVWKLAVVAAATLGMAGCGAPSSADASSSSSSAVAVVKASDGTVFSGTYAHDYRDAYEGAKTELGKGILKDSKITDAEWQELRDALNGCTRSFGATMEFQDEKTSALTVKTDDKMYDTEKVRETMDKVHQCEIDTDFYSISSIRDFEEQDAQAGGDYLGALLTCYQKHGLADKGLTVEEYKQVMSDEGRAADMFGKYTDSSRSDYDERGAQQFESCNSDPNS</sequence>
<dbReference type="AlphaFoldDB" id="A0A261F4P9"/>
<comment type="caution">
    <text evidence="3">The sequence shown here is derived from an EMBL/GenBank/DDBJ whole genome shotgun (WGS) entry which is preliminary data.</text>
</comment>
<gene>
    <name evidence="3" type="ORF">PSSU_0126</name>
</gene>
<dbReference type="RefSeq" id="WP_144441824.1">
    <property type="nucleotide sequence ID" value="NZ_MWWQ01000001.1"/>
</dbReference>
<accession>A0A261F4P9</accession>
<evidence type="ECO:0000256" key="1">
    <source>
        <dbReference type="SAM" id="MobiDB-lite"/>
    </source>
</evidence>
<keyword evidence="4" id="KW-1185">Reference proteome</keyword>
<feature type="compositionally biased region" description="Polar residues" evidence="1">
    <location>
        <begin position="216"/>
        <end position="226"/>
    </location>
</feature>
<dbReference type="EMBL" id="MWWQ01000001">
    <property type="protein sequence ID" value="OZG54023.1"/>
    <property type="molecule type" value="Genomic_DNA"/>
</dbReference>
<evidence type="ECO:0000313" key="4">
    <source>
        <dbReference type="Proteomes" id="UP000216454"/>
    </source>
</evidence>
<organism evidence="3 4">
    <name type="scientific">Pseudoscardovia suis</name>
    <dbReference type="NCBI Taxonomy" id="987063"/>
    <lineage>
        <taxon>Bacteria</taxon>
        <taxon>Bacillati</taxon>
        <taxon>Actinomycetota</taxon>
        <taxon>Actinomycetes</taxon>
        <taxon>Bifidobacteriales</taxon>
        <taxon>Bifidobacteriaceae</taxon>
        <taxon>Pseudoscardovia</taxon>
    </lineage>
</organism>
<feature type="signal peptide" evidence="2">
    <location>
        <begin position="1"/>
        <end position="30"/>
    </location>
</feature>
<protein>
    <recommendedName>
        <fullName evidence="5">Lipoprotein</fullName>
    </recommendedName>
</protein>
<dbReference type="OrthoDB" id="3230474at2"/>
<reference evidence="3 4" key="1">
    <citation type="journal article" date="2017" name="BMC Genomics">
        <title>Comparative genomic and phylogenomic analyses of the Bifidobacteriaceae family.</title>
        <authorList>
            <person name="Lugli G.A."/>
            <person name="Milani C."/>
            <person name="Turroni F."/>
            <person name="Duranti S."/>
            <person name="Mancabelli L."/>
            <person name="Mangifesta M."/>
            <person name="Ferrario C."/>
            <person name="Modesto M."/>
            <person name="Mattarelli P."/>
            <person name="Jiri K."/>
            <person name="van Sinderen D."/>
            <person name="Ventura M."/>
        </authorList>
    </citation>
    <scope>NUCLEOTIDE SEQUENCE [LARGE SCALE GENOMIC DNA]</scope>
    <source>
        <strain evidence="3 4">DSM 24744</strain>
    </source>
</reference>
<evidence type="ECO:0000313" key="3">
    <source>
        <dbReference type="EMBL" id="OZG54023.1"/>
    </source>
</evidence>
<name>A0A261F4P9_9BIFI</name>